<dbReference type="PANTHER" id="PTHR14614">
    <property type="entry name" value="HEPATOCELLULAR CARCINOMA-ASSOCIATED ANTIGEN"/>
    <property type="match status" value="1"/>
</dbReference>
<proteinExistence type="predicted"/>
<protein>
    <submittedName>
        <fullName evidence="1">Uncharacterized protein</fullName>
    </submittedName>
</protein>
<dbReference type="InterPro" id="IPR029063">
    <property type="entry name" value="SAM-dependent_MTases_sf"/>
</dbReference>
<dbReference type="SUPFAM" id="SSF53335">
    <property type="entry name" value="S-adenosyl-L-methionine-dependent methyltransferases"/>
    <property type="match status" value="1"/>
</dbReference>
<dbReference type="EMBL" id="JAACJN010000001">
    <property type="protein sequence ID" value="KAF5393709.1"/>
    <property type="molecule type" value="Genomic_DNA"/>
</dbReference>
<name>A0A8H5I2B3_9AGAR</name>
<dbReference type="OrthoDB" id="407325at2759"/>
<dbReference type="PANTHER" id="PTHR14614:SF132">
    <property type="entry name" value="PROTEIN-LYSINE METHYLTRANSFERASE C42C1.13"/>
    <property type="match status" value="1"/>
</dbReference>
<comment type="caution">
    <text evidence="1">The sequence shown here is derived from an EMBL/GenBank/DDBJ whole genome shotgun (WGS) entry which is preliminary data.</text>
</comment>
<dbReference type="GO" id="GO:0008757">
    <property type="term" value="F:S-adenosylmethionine-dependent methyltransferase activity"/>
    <property type="evidence" value="ECO:0007669"/>
    <property type="project" value="UniProtKB-ARBA"/>
</dbReference>
<dbReference type="Gene3D" id="3.40.50.150">
    <property type="entry name" value="Vaccinia Virus protein VP39"/>
    <property type="match status" value="1"/>
</dbReference>
<sequence length="159" mass="17465">MSQVFDGERNPADDEKYDLEEPFKYFRVGEEYPGTRDLASTELLSLLPGQQSWMNHQTLRLDFEGQNQEIVSIVLQVDASPGCGGVVWPAGQILSSYLIKKGSSYLRGMRVLDLGSGTGLVGLVAVRFRVAYLDCIGSRDSSQLQASLGADTVWITDQA</sequence>
<evidence type="ECO:0000313" key="2">
    <source>
        <dbReference type="Proteomes" id="UP000518752"/>
    </source>
</evidence>
<dbReference type="InterPro" id="IPR019410">
    <property type="entry name" value="Methyltransf_16"/>
</dbReference>
<gene>
    <name evidence="1" type="ORF">D9757_000301</name>
</gene>
<dbReference type="Proteomes" id="UP000518752">
    <property type="component" value="Unassembled WGS sequence"/>
</dbReference>
<organism evidence="1 2">
    <name type="scientific">Collybiopsis confluens</name>
    <dbReference type="NCBI Taxonomy" id="2823264"/>
    <lineage>
        <taxon>Eukaryota</taxon>
        <taxon>Fungi</taxon>
        <taxon>Dikarya</taxon>
        <taxon>Basidiomycota</taxon>
        <taxon>Agaricomycotina</taxon>
        <taxon>Agaricomycetes</taxon>
        <taxon>Agaricomycetidae</taxon>
        <taxon>Agaricales</taxon>
        <taxon>Marasmiineae</taxon>
        <taxon>Omphalotaceae</taxon>
        <taxon>Collybiopsis</taxon>
    </lineage>
</organism>
<keyword evidence="2" id="KW-1185">Reference proteome</keyword>
<dbReference type="AlphaFoldDB" id="A0A8H5I2B3"/>
<reference evidence="1 2" key="1">
    <citation type="journal article" date="2020" name="ISME J.">
        <title>Uncovering the hidden diversity of litter-decomposition mechanisms in mushroom-forming fungi.</title>
        <authorList>
            <person name="Floudas D."/>
            <person name="Bentzer J."/>
            <person name="Ahren D."/>
            <person name="Johansson T."/>
            <person name="Persson P."/>
            <person name="Tunlid A."/>
        </authorList>
    </citation>
    <scope>NUCLEOTIDE SEQUENCE [LARGE SCALE GENOMIC DNA]</scope>
    <source>
        <strain evidence="1 2">CBS 406.79</strain>
    </source>
</reference>
<evidence type="ECO:0000313" key="1">
    <source>
        <dbReference type="EMBL" id="KAF5393709.1"/>
    </source>
</evidence>
<accession>A0A8H5I2B3</accession>
<dbReference type="Pfam" id="PF10294">
    <property type="entry name" value="Methyltransf_16"/>
    <property type="match status" value="1"/>
</dbReference>